<evidence type="ECO:0000256" key="3">
    <source>
        <dbReference type="ARBA" id="ARBA00023054"/>
    </source>
</evidence>
<gene>
    <name evidence="8" type="ORF">HRI_004245500</name>
</gene>
<dbReference type="OrthoDB" id="6270329at2759"/>
<dbReference type="InterPro" id="IPR003035">
    <property type="entry name" value="RWP-RK_dom"/>
</dbReference>
<dbReference type="InterPro" id="IPR044607">
    <property type="entry name" value="RKD-like"/>
</dbReference>
<dbReference type="PANTHER" id="PTHR46373:SF20">
    <property type="entry name" value="PROTEIN RKD1"/>
    <property type="match status" value="1"/>
</dbReference>
<keyword evidence="2" id="KW-0805">Transcription regulation</keyword>
<keyword evidence="5" id="KW-0804">Transcription</keyword>
<keyword evidence="6" id="KW-0539">Nucleus</keyword>
<reference evidence="8" key="1">
    <citation type="submission" date="2023-05" db="EMBL/GenBank/DDBJ databases">
        <title>Genome and transcriptome analyses reveal genes involved in the formation of fine ridges on petal epidermal cells in Hibiscus trionum.</title>
        <authorList>
            <person name="Koshimizu S."/>
            <person name="Masuda S."/>
            <person name="Ishii T."/>
            <person name="Shirasu K."/>
            <person name="Hoshino A."/>
            <person name="Arita M."/>
        </authorList>
    </citation>
    <scope>NUCLEOTIDE SEQUENCE</scope>
    <source>
        <strain evidence="8">Hamamatsu line</strain>
    </source>
</reference>
<name>A0A9W7J083_HIBTR</name>
<sequence length="204" mass="23503">MQPSFYDEVPLLVNIEQSSSVCVSQGETFVAENGNGFWDELGFLFEPMLETQDINDEEQLVKVESVSGGKKCRDEQCRIRARLLSREVISQYFYMPITHAARELNVGLTLLKKRCRELGIRRWPHRKLMSLRTLINNIQKLQEGEEGGVLVREAVEVLKRERKMLEETPDMDMGYDTKRLRQASFKANYKKRRLVSSVAAATTA</sequence>
<evidence type="ECO:0000313" key="8">
    <source>
        <dbReference type="EMBL" id="GMJ05763.1"/>
    </source>
</evidence>
<evidence type="ECO:0000256" key="5">
    <source>
        <dbReference type="ARBA" id="ARBA00023163"/>
    </source>
</evidence>
<dbReference type="Pfam" id="PF02042">
    <property type="entry name" value="RWP-RK"/>
    <property type="match status" value="1"/>
</dbReference>
<dbReference type="EMBL" id="BSYR01000045">
    <property type="protein sequence ID" value="GMJ05763.1"/>
    <property type="molecule type" value="Genomic_DNA"/>
</dbReference>
<comment type="caution">
    <text evidence="8">The sequence shown here is derived from an EMBL/GenBank/DDBJ whole genome shotgun (WGS) entry which is preliminary data.</text>
</comment>
<comment type="function">
    <text evidence="1">Putative transcription factor.</text>
</comment>
<dbReference type="PROSITE" id="PS51519">
    <property type="entry name" value="RWP_RK"/>
    <property type="match status" value="1"/>
</dbReference>
<keyword evidence="4" id="KW-0238">DNA-binding</keyword>
<dbReference type="Proteomes" id="UP001165190">
    <property type="component" value="Unassembled WGS sequence"/>
</dbReference>
<dbReference type="GO" id="GO:0003677">
    <property type="term" value="F:DNA binding"/>
    <property type="evidence" value="ECO:0007669"/>
    <property type="project" value="UniProtKB-KW"/>
</dbReference>
<evidence type="ECO:0000256" key="2">
    <source>
        <dbReference type="ARBA" id="ARBA00023015"/>
    </source>
</evidence>
<proteinExistence type="predicted"/>
<dbReference type="GO" id="GO:0003700">
    <property type="term" value="F:DNA-binding transcription factor activity"/>
    <property type="evidence" value="ECO:0007669"/>
    <property type="project" value="InterPro"/>
</dbReference>
<dbReference type="AlphaFoldDB" id="A0A9W7J083"/>
<organism evidence="8 9">
    <name type="scientific">Hibiscus trionum</name>
    <name type="common">Flower of an hour</name>
    <dbReference type="NCBI Taxonomy" id="183268"/>
    <lineage>
        <taxon>Eukaryota</taxon>
        <taxon>Viridiplantae</taxon>
        <taxon>Streptophyta</taxon>
        <taxon>Embryophyta</taxon>
        <taxon>Tracheophyta</taxon>
        <taxon>Spermatophyta</taxon>
        <taxon>Magnoliopsida</taxon>
        <taxon>eudicotyledons</taxon>
        <taxon>Gunneridae</taxon>
        <taxon>Pentapetalae</taxon>
        <taxon>rosids</taxon>
        <taxon>malvids</taxon>
        <taxon>Malvales</taxon>
        <taxon>Malvaceae</taxon>
        <taxon>Malvoideae</taxon>
        <taxon>Hibiscus</taxon>
    </lineage>
</organism>
<evidence type="ECO:0000256" key="1">
    <source>
        <dbReference type="ARBA" id="ARBA00004049"/>
    </source>
</evidence>
<evidence type="ECO:0000313" key="9">
    <source>
        <dbReference type="Proteomes" id="UP001165190"/>
    </source>
</evidence>
<keyword evidence="9" id="KW-1185">Reference proteome</keyword>
<dbReference type="PANTHER" id="PTHR46373">
    <property type="entry name" value="PROTEIN RKD4"/>
    <property type="match status" value="1"/>
</dbReference>
<keyword evidence="3" id="KW-0175">Coiled coil</keyword>
<feature type="domain" description="RWP-RK" evidence="7">
    <location>
        <begin position="64"/>
        <end position="151"/>
    </location>
</feature>
<evidence type="ECO:0000256" key="6">
    <source>
        <dbReference type="ARBA" id="ARBA00023242"/>
    </source>
</evidence>
<protein>
    <recommendedName>
        <fullName evidence="7">RWP-RK domain-containing protein</fullName>
    </recommendedName>
</protein>
<evidence type="ECO:0000259" key="7">
    <source>
        <dbReference type="PROSITE" id="PS51519"/>
    </source>
</evidence>
<accession>A0A9W7J083</accession>
<evidence type="ECO:0000256" key="4">
    <source>
        <dbReference type="ARBA" id="ARBA00023125"/>
    </source>
</evidence>